<dbReference type="Pfam" id="PF08240">
    <property type="entry name" value="ADH_N"/>
    <property type="match status" value="1"/>
</dbReference>
<feature type="domain" description="Enoyl reductase (ER)" evidence="1">
    <location>
        <begin position="9"/>
        <end position="301"/>
    </location>
</feature>
<keyword evidence="3" id="KW-1185">Reference proteome</keyword>
<dbReference type="SMART" id="SM00829">
    <property type="entry name" value="PKS_ER"/>
    <property type="match status" value="1"/>
</dbReference>
<comment type="caution">
    <text evidence="2">The sequence shown here is derived from an EMBL/GenBank/DDBJ whole genome shotgun (WGS) entry which is preliminary data.</text>
</comment>
<dbReference type="Pfam" id="PF00107">
    <property type="entry name" value="ADH_zinc_N"/>
    <property type="match status" value="1"/>
</dbReference>
<name>A0ABR9MX75_9MICO</name>
<dbReference type="Gene3D" id="3.40.50.720">
    <property type="entry name" value="NAD(P)-binding Rossmann-like Domain"/>
    <property type="match status" value="1"/>
</dbReference>
<dbReference type="RefSeq" id="WP_192861954.1">
    <property type="nucleotide sequence ID" value="NZ_JADAQT010000063.1"/>
</dbReference>
<dbReference type="InterPro" id="IPR020843">
    <property type="entry name" value="ER"/>
</dbReference>
<dbReference type="InterPro" id="IPR013154">
    <property type="entry name" value="ADH-like_N"/>
</dbReference>
<sequence length="310" mass="31918">MKALIHHRASEHMLRLDDAPTPQPGPSQALVEVAAFSFNFGEVAFRTPDLPDGTIPGWDAAGIVVAAAADGSGPPAGARVVTFGWSGAWAELRAVDTAELAVVPDGVDLAAAAALPVAGVTALQAVRRLGSVLGRRVLVTGASGGVGRFAVQLASLAGAEVVASVGSPERGEGLLELGAAEVVLGPGAVEGRVDAVVDNVGGRQLADAYRRLSGGGVVVAVGMASKEPTTIDFEEARIRHDGGRIETFVISVPLGGDLRYLVRLADQGRLDLAIGWRGDWHSYAEAASQLLGRKVRGKAVLEVVREPGLR</sequence>
<organism evidence="2 3">
    <name type="scientific">Myceligenerans pegani</name>
    <dbReference type="NCBI Taxonomy" id="2776917"/>
    <lineage>
        <taxon>Bacteria</taxon>
        <taxon>Bacillati</taxon>
        <taxon>Actinomycetota</taxon>
        <taxon>Actinomycetes</taxon>
        <taxon>Micrococcales</taxon>
        <taxon>Promicromonosporaceae</taxon>
        <taxon>Myceligenerans</taxon>
    </lineage>
</organism>
<dbReference type="InterPro" id="IPR036291">
    <property type="entry name" value="NAD(P)-bd_dom_sf"/>
</dbReference>
<dbReference type="SUPFAM" id="SSF51735">
    <property type="entry name" value="NAD(P)-binding Rossmann-fold domains"/>
    <property type="match status" value="1"/>
</dbReference>
<dbReference type="InterPro" id="IPR013149">
    <property type="entry name" value="ADH-like_C"/>
</dbReference>
<accession>A0ABR9MX75</accession>
<protein>
    <submittedName>
        <fullName evidence="2">Zinc-binding dehydrogenase</fullName>
    </submittedName>
</protein>
<reference evidence="2 3" key="1">
    <citation type="submission" date="2020-10" db="EMBL/GenBank/DDBJ databases">
        <title>Myceligenerans pegani sp. nov., an endophytic actinomycete isolated from Peganum harmala L. in Xinjiang, China.</title>
        <authorList>
            <person name="Xin L."/>
        </authorList>
    </citation>
    <scope>NUCLEOTIDE SEQUENCE [LARGE SCALE GENOMIC DNA]</scope>
    <source>
        <strain evidence="2 3">TRM65318</strain>
    </source>
</reference>
<dbReference type="InterPro" id="IPR051397">
    <property type="entry name" value="Zn-ADH-like_protein"/>
</dbReference>
<gene>
    <name evidence="2" type="ORF">IHE71_06600</name>
</gene>
<dbReference type="CDD" id="cd08270">
    <property type="entry name" value="MDR4"/>
    <property type="match status" value="1"/>
</dbReference>
<proteinExistence type="predicted"/>
<dbReference type="InterPro" id="IPR011032">
    <property type="entry name" value="GroES-like_sf"/>
</dbReference>
<dbReference type="SUPFAM" id="SSF50129">
    <property type="entry name" value="GroES-like"/>
    <property type="match status" value="1"/>
</dbReference>
<evidence type="ECO:0000313" key="2">
    <source>
        <dbReference type="EMBL" id="MBE1875377.1"/>
    </source>
</evidence>
<evidence type="ECO:0000259" key="1">
    <source>
        <dbReference type="SMART" id="SM00829"/>
    </source>
</evidence>
<evidence type="ECO:0000313" key="3">
    <source>
        <dbReference type="Proteomes" id="UP000625527"/>
    </source>
</evidence>
<dbReference type="Proteomes" id="UP000625527">
    <property type="component" value="Unassembled WGS sequence"/>
</dbReference>
<dbReference type="PANTHER" id="PTHR43677:SF4">
    <property type="entry name" value="QUINONE OXIDOREDUCTASE-LIKE PROTEIN 2"/>
    <property type="match status" value="1"/>
</dbReference>
<dbReference type="EMBL" id="JADAQT010000063">
    <property type="protein sequence ID" value="MBE1875377.1"/>
    <property type="molecule type" value="Genomic_DNA"/>
</dbReference>
<dbReference type="PANTHER" id="PTHR43677">
    <property type="entry name" value="SHORT-CHAIN DEHYDROGENASE/REDUCTASE"/>
    <property type="match status" value="1"/>
</dbReference>
<dbReference type="Gene3D" id="3.90.180.10">
    <property type="entry name" value="Medium-chain alcohol dehydrogenases, catalytic domain"/>
    <property type="match status" value="1"/>
</dbReference>